<sequence length="52" mass="5771">MQQTHSLTISYALKDVLLCSSLTLQQCRGQAYDGASNMADHFNGVAVRLQRE</sequence>
<name>A0A1X7VGK1_AMPQE</name>
<dbReference type="EnsemblMetazoa" id="Aqu2.1.39430_001">
    <property type="protein sequence ID" value="Aqu2.1.39430_001"/>
    <property type="gene ID" value="Aqu2.1.39430"/>
</dbReference>
<proteinExistence type="predicted"/>
<evidence type="ECO:0008006" key="2">
    <source>
        <dbReference type="Google" id="ProtNLM"/>
    </source>
</evidence>
<evidence type="ECO:0000313" key="1">
    <source>
        <dbReference type="EnsemblMetazoa" id="Aqu2.1.39430_001"/>
    </source>
</evidence>
<dbReference type="InParanoid" id="A0A1X7VGK1"/>
<accession>A0A1X7VGK1</accession>
<reference evidence="1" key="1">
    <citation type="submission" date="2017-05" db="UniProtKB">
        <authorList>
            <consortium name="EnsemblMetazoa"/>
        </authorList>
    </citation>
    <scope>IDENTIFICATION</scope>
</reference>
<organism evidence="1">
    <name type="scientific">Amphimedon queenslandica</name>
    <name type="common">Sponge</name>
    <dbReference type="NCBI Taxonomy" id="400682"/>
    <lineage>
        <taxon>Eukaryota</taxon>
        <taxon>Metazoa</taxon>
        <taxon>Porifera</taxon>
        <taxon>Demospongiae</taxon>
        <taxon>Heteroscleromorpha</taxon>
        <taxon>Haplosclerida</taxon>
        <taxon>Niphatidae</taxon>
        <taxon>Amphimedon</taxon>
    </lineage>
</organism>
<protein>
    <recommendedName>
        <fullName evidence="2">DUF4371 domain-containing protein</fullName>
    </recommendedName>
</protein>
<dbReference type="AlphaFoldDB" id="A0A1X7VGK1"/>